<sequence length="352" mass="39409">MFNKPSKLELPSNRESRKREAKFEESNPRGRDPQKTPKRKNPTLFFTFSHPNTLLLYSHFFSSLNSATTLFTNAVPSMKNSDPSAHFESPHSPLRFRSSPLSDNGDPSFHSPENSPINDHRDNSRAIVIVETSTQFAQAAPPVTESEHRNPPPNELPEVVVTRPARPEPRSPAAAHRGRTRAVPPPTLSVPKREVMLKKVALGFRLSEVVLCLISFSVMAADKTRGWSGDSFDRYKEYRYCLSVNVIAFVYAAFQSCDLAYQVVAGRSIINHHLRYHFDFFMDQAILKTVLAYLLISSASSAATRVDDWQSNWGKDDFTEMASASIALAFLAFIAFAISSLISGYNLCTLFS</sequence>
<dbReference type="InterPro" id="IPR006702">
    <property type="entry name" value="CASP_dom"/>
</dbReference>
<evidence type="ECO:0000256" key="6">
    <source>
        <dbReference type="ARBA" id="ARBA00022989"/>
    </source>
</evidence>
<feature type="transmembrane region" description="Helical" evidence="8">
    <location>
        <begin position="324"/>
        <end position="348"/>
    </location>
</feature>
<feature type="region of interest" description="Disordered" evidence="9">
    <location>
        <begin position="137"/>
        <end position="187"/>
    </location>
</feature>
<accession>A0AAQ3NKT1</accession>
<feature type="transmembrane region" description="Helical" evidence="8">
    <location>
        <begin position="285"/>
        <end position="304"/>
    </location>
</feature>
<evidence type="ECO:0000256" key="2">
    <source>
        <dbReference type="ARBA" id="ARBA00007651"/>
    </source>
</evidence>
<evidence type="ECO:0000256" key="5">
    <source>
        <dbReference type="ARBA" id="ARBA00022692"/>
    </source>
</evidence>
<keyword evidence="5 8" id="KW-0812">Transmembrane</keyword>
<keyword evidence="12" id="KW-1185">Reference proteome</keyword>
<dbReference type="PANTHER" id="PTHR33573">
    <property type="entry name" value="CASP-LIKE PROTEIN 4A4"/>
    <property type="match status" value="1"/>
</dbReference>
<dbReference type="Proteomes" id="UP001374535">
    <property type="component" value="Chromosome 5"/>
</dbReference>
<keyword evidence="7 8" id="KW-0472">Membrane</keyword>
<dbReference type="PANTHER" id="PTHR33573:SF55">
    <property type="entry name" value="CASP-LIKE PROTEIN"/>
    <property type="match status" value="1"/>
</dbReference>
<reference evidence="11 12" key="1">
    <citation type="journal article" date="2023" name="Life. Sci Alliance">
        <title>Evolutionary insights into 3D genome organization and epigenetic landscape of Vigna mungo.</title>
        <authorList>
            <person name="Junaid A."/>
            <person name="Singh B."/>
            <person name="Bhatia S."/>
        </authorList>
    </citation>
    <scope>NUCLEOTIDE SEQUENCE [LARGE SCALE GENOMIC DNA]</scope>
    <source>
        <strain evidence="11">Urdbean</strain>
    </source>
</reference>
<evidence type="ECO:0000313" key="11">
    <source>
        <dbReference type="EMBL" id="WVZ10708.1"/>
    </source>
</evidence>
<dbReference type="GO" id="GO:0005886">
    <property type="term" value="C:plasma membrane"/>
    <property type="evidence" value="ECO:0007669"/>
    <property type="project" value="UniProtKB-SubCell"/>
</dbReference>
<proteinExistence type="inferred from homology"/>
<feature type="region of interest" description="Disordered" evidence="9">
    <location>
        <begin position="1"/>
        <end position="44"/>
    </location>
</feature>
<comment type="subcellular location">
    <subcellularLocation>
        <location evidence="1 8">Cell membrane</location>
        <topology evidence="1 8">Multi-pass membrane protein</topology>
    </subcellularLocation>
</comment>
<evidence type="ECO:0000256" key="7">
    <source>
        <dbReference type="ARBA" id="ARBA00023136"/>
    </source>
</evidence>
<evidence type="ECO:0000256" key="8">
    <source>
        <dbReference type="RuleBase" id="RU361233"/>
    </source>
</evidence>
<evidence type="ECO:0000256" key="1">
    <source>
        <dbReference type="ARBA" id="ARBA00004651"/>
    </source>
</evidence>
<dbReference type="Pfam" id="PF04535">
    <property type="entry name" value="CASP_dom"/>
    <property type="match status" value="1"/>
</dbReference>
<protein>
    <recommendedName>
        <fullName evidence="8">CASP-like protein</fullName>
    </recommendedName>
</protein>
<evidence type="ECO:0000256" key="4">
    <source>
        <dbReference type="ARBA" id="ARBA00022475"/>
    </source>
</evidence>
<gene>
    <name evidence="11" type="ORF">V8G54_015238</name>
</gene>
<comment type="caution">
    <text evidence="8">Lacks conserved residue(s) required for the propagation of feature annotation.</text>
</comment>
<dbReference type="EMBL" id="CP144696">
    <property type="protein sequence ID" value="WVZ10708.1"/>
    <property type="molecule type" value="Genomic_DNA"/>
</dbReference>
<comment type="similarity">
    <text evidence="2 8">Belongs to the Casparian strip membrane proteins (CASP) family.</text>
</comment>
<feature type="transmembrane region" description="Helical" evidence="8">
    <location>
        <begin position="242"/>
        <end position="264"/>
    </location>
</feature>
<comment type="subunit">
    <text evidence="3 8">Homodimer and heterodimers.</text>
</comment>
<evidence type="ECO:0000259" key="10">
    <source>
        <dbReference type="Pfam" id="PF04535"/>
    </source>
</evidence>
<name>A0AAQ3NKT1_VIGMU</name>
<feature type="domain" description="Casparian strip membrane protein" evidence="10">
    <location>
        <begin position="197"/>
        <end position="335"/>
    </location>
</feature>
<dbReference type="AlphaFoldDB" id="A0AAQ3NKT1"/>
<organism evidence="11 12">
    <name type="scientific">Vigna mungo</name>
    <name type="common">Black gram</name>
    <name type="synonym">Phaseolus mungo</name>
    <dbReference type="NCBI Taxonomy" id="3915"/>
    <lineage>
        <taxon>Eukaryota</taxon>
        <taxon>Viridiplantae</taxon>
        <taxon>Streptophyta</taxon>
        <taxon>Embryophyta</taxon>
        <taxon>Tracheophyta</taxon>
        <taxon>Spermatophyta</taxon>
        <taxon>Magnoliopsida</taxon>
        <taxon>eudicotyledons</taxon>
        <taxon>Gunneridae</taxon>
        <taxon>Pentapetalae</taxon>
        <taxon>rosids</taxon>
        <taxon>fabids</taxon>
        <taxon>Fabales</taxon>
        <taxon>Fabaceae</taxon>
        <taxon>Papilionoideae</taxon>
        <taxon>50 kb inversion clade</taxon>
        <taxon>NPAAA clade</taxon>
        <taxon>indigoferoid/millettioid clade</taxon>
        <taxon>Phaseoleae</taxon>
        <taxon>Vigna</taxon>
    </lineage>
</organism>
<feature type="compositionally biased region" description="Basic and acidic residues" evidence="9">
    <location>
        <begin position="12"/>
        <end position="35"/>
    </location>
</feature>
<evidence type="ECO:0000256" key="3">
    <source>
        <dbReference type="ARBA" id="ARBA00011489"/>
    </source>
</evidence>
<evidence type="ECO:0000313" key="12">
    <source>
        <dbReference type="Proteomes" id="UP001374535"/>
    </source>
</evidence>
<keyword evidence="6 8" id="KW-1133">Transmembrane helix</keyword>
<evidence type="ECO:0000256" key="9">
    <source>
        <dbReference type="SAM" id="MobiDB-lite"/>
    </source>
</evidence>
<feature type="region of interest" description="Disordered" evidence="9">
    <location>
        <begin position="78"/>
        <end position="121"/>
    </location>
</feature>
<keyword evidence="4 8" id="KW-1003">Cell membrane</keyword>